<dbReference type="RefSeq" id="WP_377150200.1">
    <property type="nucleotide sequence ID" value="NZ_JBHSAF010000001.1"/>
</dbReference>
<evidence type="ECO:0000259" key="1">
    <source>
        <dbReference type="PROSITE" id="PS50844"/>
    </source>
</evidence>
<dbReference type="InterPro" id="IPR013785">
    <property type="entry name" value="Aldolase_TIM"/>
</dbReference>
<dbReference type="PANTHER" id="PTHR42966:SF2">
    <property type="entry name" value="PSEUDAMINIC ACID SYNTHASE"/>
    <property type="match status" value="1"/>
</dbReference>
<dbReference type="InterPro" id="IPR013974">
    <property type="entry name" value="SAF"/>
</dbReference>
<dbReference type="Proteomes" id="UP001595692">
    <property type="component" value="Unassembled WGS sequence"/>
</dbReference>
<dbReference type="PROSITE" id="PS50844">
    <property type="entry name" value="AFP_LIKE"/>
    <property type="match status" value="1"/>
</dbReference>
<dbReference type="GO" id="GO:0016740">
    <property type="term" value="F:transferase activity"/>
    <property type="evidence" value="ECO:0007669"/>
    <property type="project" value="UniProtKB-KW"/>
</dbReference>
<reference evidence="3" key="1">
    <citation type="journal article" date="2019" name="Int. J. Syst. Evol. Microbiol.">
        <title>The Global Catalogue of Microorganisms (GCM) 10K type strain sequencing project: providing services to taxonomists for standard genome sequencing and annotation.</title>
        <authorList>
            <consortium name="The Broad Institute Genomics Platform"/>
            <consortium name="The Broad Institute Genome Sequencing Center for Infectious Disease"/>
            <person name="Wu L."/>
            <person name="Ma J."/>
        </authorList>
    </citation>
    <scope>NUCLEOTIDE SEQUENCE [LARGE SCALE GENOMIC DNA]</scope>
    <source>
        <strain evidence="3">CCUG 54939</strain>
    </source>
</reference>
<dbReference type="SUPFAM" id="SSF51269">
    <property type="entry name" value="AFP III-like domain"/>
    <property type="match status" value="1"/>
</dbReference>
<dbReference type="InterPro" id="IPR006190">
    <property type="entry name" value="SAF_AFP_Neu5Ac"/>
</dbReference>
<proteinExistence type="predicted"/>
<dbReference type="CDD" id="cd11615">
    <property type="entry name" value="SAF_NeuB_like"/>
    <property type="match status" value="1"/>
</dbReference>
<evidence type="ECO:0000313" key="3">
    <source>
        <dbReference type="Proteomes" id="UP001595692"/>
    </source>
</evidence>
<protein>
    <submittedName>
        <fullName evidence="2">Pseudaminic acid synthase</fullName>
        <ecNumber evidence="2">2.5.1.97</ecNumber>
    </submittedName>
</protein>
<dbReference type="InterPro" id="IPR020030">
    <property type="entry name" value="Pseudaminic_synth_PseI"/>
</dbReference>
<dbReference type="EC" id="2.5.1.97" evidence="2"/>
<name>A0ABV8CIZ2_9GAMM</name>
<organism evidence="2 3">
    <name type="scientific">Pseudaeromonas sharmana</name>
    <dbReference type="NCBI Taxonomy" id="328412"/>
    <lineage>
        <taxon>Bacteria</taxon>
        <taxon>Pseudomonadati</taxon>
        <taxon>Pseudomonadota</taxon>
        <taxon>Gammaproteobacteria</taxon>
        <taxon>Aeromonadales</taxon>
        <taxon>Aeromonadaceae</taxon>
        <taxon>Pseudaeromonas</taxon>
    </lineage>
</organism>
<dbReference type="Gene3D" id="3.90.1210.10">
    <property type="entry name" value="Antifreeze-like/N-acetylneuraminic acid synthase C-terminal domain"/>
    <property type="match status" value="1"/>
</dbReference>
<dbReference type="InterPro" id="IPR036732">
    <property type="entry name" value="AFP_Neu5c_C_sf"/>
</dbReference>
<evidence type="ECO:0000313" key="2">
    <source>
        <dbReference type="EMBL" id="MFC3912147.1"/>
    </source>
</evidence>
<dbReference type="Pfam" id="PF08666">
    <property type="entry name" value="SAF"/>
    <property type="match status" value="1"/>
</dbReference>
<dbReference type="InterPro" id="IPR013132">
    <property type="entry name" value="PseI/NeuA/B-like_N"/>
</dbReference>
<dbReference type="EMBL" id="JBHSAF010000001">
    <property type="protein sequence ID" value="MFC3912147.1"/>
    <property type="molecule type" value="Genomic_DNA"/>
</dbReference>
<sequence length="350" mass="38009">MKIAGRPIGRDHAPYLIAELSANHNGSLERALNIVRAAKEAGADAVKLQTYRPDTITLDSDRPEFMIHGGLWDGKRLYDLYQWAHMPWEWHAPLFALGKQLGITVFSSPFDFTAIDLLAELDAPAYKIASFEAIDLPLIRYAAETGKPLIISTGMANEREIAAALETAHKHGCGEVALLHCVSGYPAPAAEYHLATIADMRQRFGVEVGLSDHTLGSATAIAATAVGATLIEKHFTLRRADGGPDSAFSMEPEELAQLAQDTRTAWSAIGAPRYSLSASEQHNIQFRRSLYLVKAVSAGERLTSEHVRSVRPGLGLPPADFDRVVNAVARRALAANTPLSWDDLQANPAE</sequence>
<dbReference type="Pfam" id="PF03102">
    <property type="entry name" value="NeuB"/>
    <property type="match status" value="1"/>
</dbReference>
<feature type="domain" description="AFP-like" evidence="1">
    <location>
        <begin position="289"/>
        <end position="347"/>
    </location>
</feature>
<dbReference type="PANTHER" id="PTHR42966">
    <property type="entry name" value="N-ACETYLNEURAMINATE SYNTHASE"/>
    <property type="match status" value="1"/>
</dbReference>
<accession>A0ABV8CIZ2</accession>
<keyword evidence="2" id="KW-0808">Transferase</keyword>
<dbReference type="SUPFAM" id="SSF51569">
    <property type="entry name" value="Aldolase"/>
    <property type="match status" value="1"/>
</dbReference>
<gene>
    <name evidence="2" type="primary">pseI</name>
    <name evidence="2" type="ORF">ACFOSS_01555</name>
</gene>
<dbReference type="SMART" id="SM00858">
    <property type="entry name" value="SAF"/>
    <property type="match status" value="1"/>
</dbReference>
<dbReference type="Gene3D" id="3.20.20.70">
    <property type="entry name" value="Aldolase class I"/>
    <property type="match status" value="1"/>
</dbReference>
<comment type="caution">
    <text evidence="2">The sequence shown here is derived from an EMBL/GenBank/DDBJ whole genome shotgun (WGS) entry which is preliminary data.</text>
</comment>
<keyword evidence="3" id="KW-1185">Reference proteome</keyword>
<dbReference type="InterPro" id="IPR057736">
    <property type="entry name" value="SAF_PseI/NeuA/NeuB"/>
</dbReference>
<dbReference type="InterPro" id="IPR051690">
    <property type="entry name" value="PseI-like"/>
</dbReference>
<dbReference type="NCBIfam" id="TIGR03586">
    <property type="entry name" value="PseI"/>
    <property type="match status" value="1"/>
</dbReference>